<dbReference type="GO" id="GO:0004722">
    <property type="term" value="F:protein serine/threonine phosphatase activity"/>
    <property type="evidence" value="ECO:0007669"/>
    <property type="project" value="InterPro"/>
</dbReference>
<feature type="compositionally biased region" description="Polar residues" evidence="1">
    <location>
        <begin position="233"/>
        <end position="245"/>
    </location>
</feature>
<comment type="caution">
    <text evidence="3">The sequence shown here is derived from an EMBL/GenBank/DDBJ whole genome shotgun (WGS) entry which is preliminary data.</text>
</comment>
<evidence type="ECO:0000313" key="3">
    <source>
        <dbReference type="EMBL" id="MBO2988537.1"/>
    </source>
</evidence>
<dbReference type="Proteomes" id="UP000668403">
    <property type="component" value="Unassembled WGS sequence"/>
</dbReference>
<dbReference type="InterPro" id="IPR036457">
    <property type="entry name" value="PPM-type-like_dom_sf"/>
</dbReference>
<name>A0A939QB76_9MICO</name>
<dbReference type="PROSITE" id="PS51746">
    <property type="entry name" value="PPM_2"/>
    <property type="match status" value="1"/>
</dbReference>
<protein>
    <submittedName>
        <fullName evidence="3">Serine/threonine-protein phosphatase</fullName>
    </submittedName>
</protein>
<sequence>MLRTVNEDSVLAEDPYYLVADGLGGHEAGDLASQAAISVFTEHLGRPAELPAIEYAIERARAAVIEISRTTSRGAGTTLSGVIRCVHEGFPCWYVLNVGDSRGYLLRDGVFTQLTTDHSLYAELEAAGRSDAADVPRNVITRALGAGDSRHDSWLLPMQTGDRILICSDGLTNELTDEELRGALTVGGRPESVADELVQRACDAGGHDNISVVVVDTLFAAEPATETGGTAAQSWDSSVVDTASDPTRDESRR</sequence>
<dbReference type="SMART" id="SM00332">
    <property type="entry name" value="PP2Cc"/>
    <property type="match status" value="1"/>
</dbReference>
<feature type="domain" description="PPM-type phosphatase" evidence="2">
    <location>
        <begin position="1"/>
        <end position="217"/>
    </location>
</feature>
<dbReference type="PANTHER" id="PTHR47992">
    <property type="entry name" value="PROTEIN PHOSPHATASE"/>
    <property type="match status" value="1"/>
</dbReference>
<feature type="region of interest" description="Disordered" evidence="1">
    <location>
        <begin position="225"/>
        <end position="253"/>
    </location>
</feature>
<dbReference type="SMART" id="SM00331">
    <property type="entry name" value="PP2C_SIG"/>
    <property type="match status" value="1"/>
</dbReference>
<keyword evidence="4" id="KW-1185">Reference proteome</keyword>
<evidence type="ECO:0000313" key="4">
    <source>
        <dbReference type="Proteomes" id="UP000668403"/>
    </source>
</evidence>
<accession>A0A939QB76</accession>
<dbReference type="SUPFAM" id="SSF81606">
    <property type="entry name" value="PP2C-like"/>
    <property type="match status" value="1"/>
</dbReference>
<dbReference type="EMBL" id="JAGFBF010000001">
    <property type="protein sequence ID" value="MBO2988537.1"/>
    <property type="molecule type" value="Genomic_DNA"/>
</dbReference>
<dbReference type="InterPro" id="IPR015655">
    <property type="entry name" value="PP2C"/>
</dbReference>
<dbReference type="InterPro" id="IPR001932">
    <property type="entry name" value="PPM-type_phosphatase-like_dom"/>
</dbReference>
<organism evidence="3 4">
    <name type="scientific">Leucobacter tardus</name>
    <dbReference type="NCBI Taxonomy" id="501483"/>
    <lineage>
        <taxon>Bacteria</taxon>
        <taxon>Bacillati</taxon>
        <taxon>Actinomycetota</taxon>
        <taxon>Actinomycetes</taxon>
        <taxon>Micrococcales</taxon>
        <taxon>Microbacteriaceae</taxon>
        <taxon>Leucobacter</taxon>
    </lineage>
</organism>
<dbReference type="Gene3D" id="3.60.40.10">
    <property type="entry name" value="PPM-type phosphatase domain"/>
    <property type="match status" value="1"/>
</dbReference>
<dbReference type="AlphaFoldDB" id="A0A939QB76"/>
<proteinExistence type="predicted"/>
<dbReference type="Pfam" id="PF13672">
    <property type="entry name" value="PP2C_2"/>
    <property type="match status" value="1"/>
</dbReference>
<gene>
    <name evidence="3" type="ORF">J4H85_00795</name>
</gene>
<reference evidence="3" key="1">
    <citation type="submission" date="2021-03" db="EMBL/GenBank/DDBJ databases">
        <title>Leucobacter chromiisoli sp. nov., isolated from chromium-containing soil of chemical plant.</title>
        <authorList>
            <person name="Xu Z."/>
        </authorList>
    </citation>
    <scope>NUCLEOTIDE SEQUENCE</scope>
    <source>
        <strain evidence="3">K 70/01</strain>
    </source>
</reference>
<evidence type="ECO:0000259" key="2">
    <source>
        <dbReference type="PROSITE" id="PS51746"/>
    </source>
</evidence>
<dbReference type="CDD" id="cd00143">
    <property type="entry name" value="PP2Cc"/>
    <property type="match status" value="1"/>
</dbReference>
<evidence type="ECO:0000256" key="1">
    <source>
        <dbReference type="SAM" id="MobiDB-lite"/>
    </source>
</evidence>